<dbReference type="Gene3D" id="1.10.10.10">
    <property type="entry name" value="Winged helix-like DNA-binding domain superfamily/Winged helix DNA-binding domain"/>
    <property type="match status" value="1"/>
</dbReference>
<dbReference type="PANTHER" id="PTHR42942:SF1">
    <property type="entry name" value="ALKYLTRANSFERASE-LIKE PROTEIN 1"/>
    <property type="match status" value="1"/>
</dbReference>
<keyword evidence="1" id="KW-0227">DNA damage</keyword>
<evidence type="ECO:0000256" key="1">
    <source>
        <dbReference type="ARBA" id="ARBA00022763"/>
    </source>
</evidence>
<name>A0ABN6RZH9_9BACT</name>
<evidence type="ECO:0000313" key="4">
    <source>
        <dbReference type="Proteomes" id="UP001317742"/>
    </source>
</evidence>
<accession>A0ABN6RZH9</accession>
<evidence type="ECO:0000313" key="3">
    <source>
        <dbReference type="EMBL" id="BDQ36379.1"/>
    </source>
</evidence>
<reference evidence="3 4" key="1">
    <citation type="submission" date="2022-08" db="EMBL/GenBank/DDBJ databases">
        <title>Genome Sequence of the sulphate-reducing bacterium, Pseudodesulfovibrio sp. SYK.</title>
        <authorList>
            <person name="Kondo R."/>
            <person name="Kataoka T."/>
        </authorList>
    </citation>
    <scope>NUCLEOTIDE SEQUENCE [LARGE SCALE GENOMIC DNA]</scope>
    <source>
        <strain evidence="3 4">SYK</strain>
    </source>
</reference>
<feature type="domain" description="Methylated-DNA-[protein]-cysteine S-methyltransferase DNA binding" evidence="2">
    <location>
        <begin position="2"/>
        <end position="56"/>
    </location>
</feature>
<gene>
    <name evidence="3" type="ORF">SYK_07390</name>
</gene>
<dbReference type="Proteomes" id="UP001317742">
    <property type="component" value="Chromosome"/>
</dbReference>
<sequence length="76" mass="8954">MAGNRRAARQIARILHSCSRKEKLPWHRVINREGRISLARQQGYDDQKELLINEGIIFDPSDKINLDHFLWHGHKV</sequence>
<dbReference type="PANTHER" id="PTHR42942">
    <property type="entry name" value="6-O-METHYLGUANINE DNA METHYLTRANSFERASE"/>
    <property type="match status" value="1"/>
</dbReference>
<dbReference type="Pfam" id="PF01035">
    <property type="entry name" value="DNA_binding_1"/>
    <property type="match status" value="1"/>
</dbReference>
<protein>
    <recommendedName>
        <fullName evidence="2">Methylated-DNA-[protein]-cysteine S-methyltransferase DNA binding domain-containing protein</fullName>
    </recommendedName>
</protein>
<keyword evidence="4" id="KW-1185">Reference proteome</keyword>
<dbReference type="InterPro" id="IPR036217">
    <property type="entry name" value="MethylDNA_cys_MeTrfase_DNAb"/>
</dbReference>
<dbReference type="EMBL" id="AP026709">
    <property type="protein sequence ID" value="BDQ36379.1"/>
    <property type="molecule type" value="Genomic_DNA"/>
</dbReference>
<dbReference type="SUPFAM" id="SSF46767">
    <property type="entry name" value="Methylated DNA-protein cysteine methyltransferase, C-terminal domain"/>
    <property type="match status" value="1"/>
</dbReference>
<dbReference type="InterPro" id="IPR014048">
    <property type="entry name" value="MethylDNA_cys_MeTrfase_DNA-bd"/>
</dbReference>
<dbReference type="InterPro" id="IPR052520">
    <property type="entry name" value="ATL_DNA_repair"/>
</dbReference>
<evidence type="ECO:0000259" key="2">
    <source>
        <dbReference type="Pfam" id="PF01035"/>
    </source>
</evidence>
<proteinExistence type="predicted"/>
<dbReference type="InterPro" id="IPR036388">
    <property type="entry name" value="WH-like_DNA-bd_sf"/>
</dbReference>
<organism evidence="3 4">
    <name type="scientific">Pseudodesulfovibrio nedwellii</name>
    <dbReference type="NCBI Taxonomy" id="2973072"/>
    <lineage>
        <taxon>Bacteria</taxon>
        <taxon>Pseudomonadati</taxon>
        <taxon>Thermodesulfobacteriota</taxon>
        <taxon>Desulfovibrionia</taxon>
        <taxon>Desulfovibrionales</taxon>
        <taxon>Desulfovibrionaceae</taxon>
    </lineage>
</organism>